<reference evidence="2 3" key="1">
    <citation type="submission" date="2019-03" db="EMBL/GenBank/DDBJ databases">
        <title>Genomic Encyclopedia of Type Strains, Phase IV (KMG-IV): sequencing the most valuable type-strain genomes for metagenomic binning, comparative biology and taxonomic classification.</title>
        <authorList>
            <person name="Goeker M."/>
        </authorList>
    </citation>
    <scope>NUCLEOTIDE SEQUENCE [LARGE SCALE GENOMIC DNA]</scope>
    <source>
        <strain evidence="2 3">DSM 44684</strain>
    </source>
</reference>
<protein>
    <submittedName>
        <fullName evidence="2">Putative regulator of Ras-like GTPase activity (Roadblock/LC7/MglB family)</fullName>
    </submittedName>
</protein>
<proteinExistence type="predicted"/>
<feature type="domain" description="Roadblock/LAMTOR2" evidence="1">
    <location>
        <begin position="10"/>
        <end position="100"/>
    </location>
</feature>
<evidence type="ECO:0000259" key="1">
    <source>
        <dbReference type="SMART" id="SM00960"/>
    </source>
</evidence>
<dbReference type="Proteomes" id="UP000294856">
    <property type="component" value="Unassembled WGS sequence"/>
</dbReference>
<evidence type="ECO:0000313" key="2">
    <source>
        <dbReference type="EMBL" id="TCJ99490.1"/>
    </source>
</evidence>
<gene>
    <name evidence="2" type="ORF">DFR71_0470</name>
</gene>
<dbReference type="Pfam" id="PF03259">
    <property type="entry name" value="Robl_LC7"/>
    <property type="match status" value="1"/>
</dbReference>
<dbReference type="STRING" id="1210063.GCA_001612665_02487"/>
<dbReference type="AlphaFoldDB" id="A0A4R1FZ24"/>
<dbReference type="EMBL" id="SMFR01000001">
    <property type="protein sequence ID" value="TCJ99490.1"/>
    <property type="molecule type" value="Genomic_DNA"/>
</dbReference>
<dbReference type="RefSeq" id="WP_067449404.1">
    <property type="nucleotide sequence ID" value="NZ_SMFR01000001.1"/>
</dbReference>
<keyword evidence="3" id="KW-1185">Reference proteome</keyword>
<dbReference type="InterPro" id="IPR004942">
    <property type="entry name" value="Roadblock/LAMTOR2_dom"/>
</dbReference>
<dbReference type="Gene3D" id="3.30.450.30">
    <property type="entry name" value="Dynein light chain 2a, cytoplasmic"/>
    <property type="match status" value="1"/>
</dbReference>
<dbReference type="SUPFAM" id="SSF103196">
    <property type="entry name" value="Roadblock/LC7 domain"/>
    <property type="match status" value="1"/>
</dbReference>
<dbReference type="PANTHER" id="PTHR36222:SF1">
    <property type="entry name" value="SERINE PROTEASE INHIBITOR RV3364C"/>
    <property type="match status" value="1"/>
</dbReference>
<comment type="caution">
    <text evidence="2">The sequence shown here is derived from an EMBL/GenBank/DDBJ whole genome shotgun (WGS) entry which is preliminary data.</text>
</comment>
<name>A0A4R1FZ24_9NOCA</name>
<dbReference type="SMART" id="SM00960">
    <property type="entry name" value="Robl_LC7"/>
    <property type="match status" value="1"/>
</dbReference>
<organism evidence="2 3">
    <name type="scientific">Nocardia alba</name>
    <dbReference type="NCBI Taxonomy" id="225051"/>
    <lineage>
        <taxon>Bacteria</taxon>
        <taxon>Bacillati</taxon>
        <taxon>Actinomycetota</taxon>
        <taxon>Actinomycetes</taxon>
        <taxon>Mycobacteriales</taxon>
        <taxon>Nocardiaceae</taxon>
        <taxon>Nocardia</taxon>
    </lineage>
</organism>
<accession>A0A4R1FZ24</accession>
<evidence type="ECO:0000313" key="3">
    <source>
        <dbReference type="Proteomes" id="UP000294856"/>
    </source>
</evidence>
<dbReference type="InterPro" id="IPR053141">
    <property type="entry name" value="Mycobact_SerProt_Inhib_Rv3364c"/>
</dbReference>
<dbReference type="PANTHER" id="PTHR36222">
    <property type="entry name" value="SERINE PROTEASE INHIBITOR RV3364C"/>
    <property type="match status" value="1"/>
</dbReference>
<dbReference type="OrthoDB" id="5187023at2"/>
<sequence>MTTSPARSLDWLLDDLVERLPGVRFAVVLSTDGLLLGRCAAMDQPDAERFAAMASTLHGIARSAGAHFDVGGVCQTVVELDEAILCITAAGENACLALLTLETADMGMVAYEMNQTVQRVGAHLGVGSRPGADQVDSRQP</sequence>